<feature type="transmembrane region" description="Helical" evidence="1">
    <location>
        <begin position="82"/>
        <end position="108"/>
    </location>
</feature>
<keyword evidence="3" id="KW-1185">Reference proteome</keyword>
<proteinExistence type="predicted"/>
<feature type="transmembrane region" description="Helical" evidence="1">
    <location>
        <begin position="154"/>
        <end position="176"/>
    </location>
</feature>
<dbReference type="EMBL" id="JACGWV010000001">
    <property type="protein sequence ID" value="MBA8809107.1"/>
    <property type="molecule type" value="Genomic_DNA"/>
</dbReference>
<keyword evidence="1" id="KW-1133">Transmembrane helix</keyword>
<evidence type="ECO:0000313" key="3">
    <source>
        <dbReference type="Proteomes" id="UP000540568"/>
    </source>
</evidence>
<feature type="transmembrane region" description="Helical" evidence="1">
    <location>
        <begin position="48"/>
        <end position="70"/>
    </location>
</feature>
<feature type="transmembrane region" description="Helical" evidence="1">
    <location>
        <begin position="182"/>
        <end position="203"/>
    </location>
</feature>
<keyword evidence="1" id="KW-0812">Transmembrane</keyword>
<evidence type="ECO:0000256" key="1">
    <source>
        <dbReference type="SAM" id="Phobius"/>
    </source>
</evidence>
<keyword evidence="1" id="KW-0472">Membrane</keyword>
<dbReference type="AlphaFoldDB" id="A0A7W3JA62"/>
<comment type="caution">
    <text evidence="2">The sequence shown here is derived from an EMBL/GenBank/DDBJ whole genome shotgun (WGS) entry which is preliminary data.</text>
</comment>
<name>A0A7W3JA62_9MICO</name>
<gene>
    <name evidence="2" type="ORF">FHX71_003049</name>
</gene>
<feature type="transmembrane region" description="Helical" evidence="1">
    <location>
        <begin position="210"/>
        <end position="231"/>
    </location>
</feature>
<accession>A0A7W3JA62</accession>
<organism evidence="2 3">
    <name type="scientific">Promicromonospora sukumoe</name>
    <dbReference type="NCBI Taxonomy" id="88382"/>
    <lineage>
        <taxon>Bacteria</taxon>
        <taxon>Bacillati</taxon>
        <taxon>Actinomycetota</taxon>
        <taxon>Actinomycetes</taxon>
        <taxon>Micrococcales</taxon>
        <taxon>Promicromonosporaceae</taxon>
        <taxon>Promicromonospora</taxon>
    </lineage>
</organism>
<protein>
    <submittedName>
        <fullName evidence="2">Uncharacterized protein</fullName>
    </submittedName>
</protein>
<evidence type="ECO:0000313" key="2">
    <source>
        <dbReference type="EMBL" id="MBA8809107.1"/>
    </source>
</evidence>
<reference evidence="2 3" key="1">
    <citation type="submission" date="2020-07" db="EMBL/GenBank/DDBJ databases">
        <title>Sequencing the genomes of 1000 actinobacteria strains.</title>
        <authorList>
            <person name="Klenk H.-P."/>
        </authorList>
    </citation>
    <scope>NUCLEOTIDE SEQUENCE [LARGE SCALE GENOMIC DNA]</scope>
    <source>
        <strain evidence="2 3">DSM 44121</strain>
    </source>
</reference>
<dbReference type="RefSeq" id="WP_182617721.1">
    <property type="nucleotide sequence ID" value="NZ_BAAATF010000003.1"/>
</dbReference>
<feature type="transmembrane region" description="Helical" evidence="1">
    <location>
        <begin position="237"/>
        <end position="261"/>
    </location>
</feature>
<feature type="transmembrane region" description="Helical" evidence="1">
    <location>
        <begin position="12"/>
        <end position="36"/>
    </location>
</feature>
<dbReference type="Proteomes" id="UP000540568">
    <property type="component" value="Unassembled WGS sequence"/>
</dbReference>
<feature type="transmembrane region" description="Helical" evidence="1">
    <location>
        <begin position="120"/>
        <end position="142"/>
    </location>
</feature>
<sequence length="275" mass="28397">MTSHDVVPPTRLRTFLPGLVSRIAFGALLVALVVRLTGDVEPWGEDGLTPAVVAHLLLLPLLALTLWAASGTPGTSGRPRPVVLTLVALALGYLGDPVVAGTLLSGVWEALMGSMELEGIVYQAMMLVAVLALALVAQTLAFRGWLGAGRLYRLAGAACWVVGVAAVAVVVSGLLHLDLAEYVVGAVTAGAAWCVAVAFLEVAAWRVDRLAGTGALLHVATAVLAAAGLLVGDSEGVYLAVLRLSAVVYVAGQALLAAGLLRTLRRDSNRFERLA</sequence>